<evidence type="ECO:0000256" key="6">
    <source>
        <dbReference type="ARBA" id="ARBA00023316"/>
    </source>
</evidence>
<feature type="active site" evidence="7">
    <location>
        <position position="354"/>
    </location>
</feature>
<comment type="subcellular location">
    <subcellularLocation>
        <location evidence="7">Cell outer membrane</location>
        <topology evidence="7">Peripheral membrane protein</topology>
    </subcellularLocation>
    <text evidence="7">Attached to the inner leaflet of the outer membrane.</text>
</comment>
<sequence length="515" mass="58598">MNLCKVMPFGLNLKDTLGRSLDHAITVDEKRKFIRGQQEKSLFKESRLLNFLAYLFIAASFSGCTQETSQPLTQLKRIKQSGELRVVTRYGPSTYYESINGAVGLEHDLAELFAKRLDVKVKFIVADSVKQAIQTLTEGKADIAAAGLLVDETRKTKLRFAPPYRTLSEQVLYSDSRPRPKSIADLADGVLEVSAGSGHLSTLKAQKRKYRQLNWRVNFDQDVHELLFLVSKGLVDYTVANSDQALIMRRFYPNLRVAFDIGKPRELAWALPMSEDGSLYDETVRFFEEVKENKTLDQLVDRYYGHAEAFDAALDSSLRRDYVTRLPKYKRLFVQAAKRYDLDWRLLAAIAYQESKWRSTAVSAEGVRGLMMLTGVTAKELKVKDRFNPAQSIWGGASYFRQTLANIPPQVEDPDRTWYALAAYNLGYGHIEDARNLVVKRGGDPDKWIEIKKVLPLLSKPRWYRKTKYGKARGAVAVHYVNSIRRYYDLLVWLTEESKVGTMAMVPEKSSEAGA</sequence>
<keyword evidence="5 7" id="KW-0456">Lyase</keyword>
<evidence type="ECO:0000256" key="2">
    <source>
        <dbReference type="ARBA" id="ARBA00022729"/>
    </source>
</evidence>
<feature type="domain" description="Solute-binding protein family 3/N-terminal" evidence="8">
    <location>
        <begin position="83"/>
        <end position="307"/>
    </location>
</feature>
<evidence type="ECO:0000313" key="9">
    <source>
        <dbReference type="EMBL" id="CAI8860548.1"/>
    </source>
</evidence>
<keyword evidence="3 7" id="KW-0472">Membrane</keyword>
<comment type="catalytic activity">
    <reaction evidence="7">
        <text>Exolytic cleavage of the (1-&gt;4)-beta-glycosidic linkage between N-acetylmuramic acid (MurNAc) and N-acetylglucosamine (GlcNAc) residues in peptidoglycan, from either the reducing or the non-reducing ends of the peptidoglycan chains, with concomitant formation of a 1,6-anhydrobond in the MurNAc residue.</text>
        <dbReference type="EC" id="4.2.2.n1"/>
    </reaction>
</comment>
<dbReference type="InterPro" id="IPR023346">
    <property type="entry name" value="Lysozyme-like_dom_sf"/>
</dbReference>
<evidence type="ECO:0000256" key="5">
    <source>
        <dbReference type="ARBA" id="ARBA00023239"/>
    </source>
</evidence>
<keyword evidence="6 7" id="KW-0961">Cell wall biogenesis/degradation</keyword>
<dbReference type="InterPro" id="IPR008258">
    <property type="entry name" value="Transglycosylase_SLT_dom_1"/>
</dbReference>
<dbReference type="Pfam" id="PF01464">
    <property type="entry name" value="SLT"/>
    <property type="match status" value="1"/>
</dbReference>
<dbReference type="SMART" id="SM00062">
    <property type="entry name" value="PBPb"/>
    <property type="match status" value="1"/>
</dbReference>
<name>A0ABM9I359_9GAMM</name>
<dbReference type="CDD" id="cd01009">
    <property type="entry name" value="PBP2_YfhD_N"/>
    <property type="match status" value="1"/>
</dbReference>
<keyword evidence="2 7" id="KW-0732">Signal</keyword>
<comment type="similarity">
    <text evidence="1">Belongs to the bacterial solute-binding protein 3 family.</text>
</comment>
<dbReference type="RefSeq" id="WP_084162271.1">
    <property type="nucleotide sequence ID" value="NZ_OX458333.1"/>
</dbReference>
<organism evidence="9 10">
    <name type="scientific">Methylocaldum szegediense</name>
    <dbReference type="NCBI Taxonomy" id="73780"/>
    <lineage>
        <taxon>Bacteria</taxon>
        <taxon>Pseudomonadati</taxon>
        <taxon>Pseudomonadota</taxon>
        <taxon>Gammaproteobacteria</taxon>
        <taxon>Methylococcales</taxon>
        <taxon>Methylococcaceae</taxon>
        <taxon>Methylocaldum</taxon>
    </lineage>
</organism>
<dbReference type="Gene3D" id="3.40.190.10">
    <property type="entry name" value="Periplasmic binding protein-like II"/>
    <property type="match status" value="2"/>
</dbReference>
<dbReference type="PANTHER" id="PTHR35936:SF32">
    <property type="entry name" value="MEMBRANE-BOUND LYTIC MUREIN TRANSGLYCOSYLASE F"/>
    <property type="match status" value="1"/>
</dbReference>
<dbReference type="PANTHER" id="PTHR35936">
    <property type="entry name" value="MEMBRANE-BOUND LYTIC MUREIN TRANSGLYCOSYLASE F"/>
    <property type="match status" value="1"/>
</dbReference>
<dbReference type="HAMAP" id="MF_02016">
    <property type="entry name" value="MltF"/>
    <property type="match status" value="1"/>
</dbReference>
<dbReference type="Pfam" id="PF00497">
    <property type="entry name" value="SBP_bac_3"/>
    <property type="match status" value="1"/>
</dbReference>
<feature type="region of interest" description="LT domain" evidence="7">
    <location>
        <begin position="308"/>
        <end position="515"/>
    </location>
</feature>
<accession>A0ABM9I359</accession>
<evidence type="ECO:0000256" key="3">
    <source>
        <dbReference type="ARBA" id="ARBA00023136"/>
    </source>
</evidence>
<evidence type="ECO:0000256" key="1">
    <source>
        <dbReference type="ARBA" id="ARBA00010333"/>
    </source>
</evidence>
<feature type="region of interest" description="Non-LT domain" evidence="7">
    <location>
        <begin position="60"/>
        <end position="307"/>
    </location>
</feature>
<dbReference type="Proteomes" id="UP001162030">
    <property type="component" value="Chromosome"/>
</dbReference>
<dbReference type="SUPFAM" id="SSF53955">
    <property type="entry name" value="Lysozyme-like"/>
    <property type="match status" value="1"/>
</dbReference>
<evidence type="ECO:0000313" key="10">
    <source>
        <dbReference type="Proteomes" id="UP001162030"/>
    </source>
</evidence>
<dbReference type="InterPro" id="IPR023703">
    <property type="entry name" value="MltF"/>
</dbReference>
<dbReference type="EC" id="4.2.2.n1" evidence="7"/>
<gene>
    <name evidence="7 9" type="primary">mltF</name>
    <name evidence="9" type="ORF">MSZNOR_2684</name>
</gene>
<comment type="domain">
    <text evidence="7">The N-terminal domain does not have lytic activity and probably modulates enzymatic activity. The C-terminal domain is the catalytic active domain.</text>
</comment>
<dbReference type="EMBL" id="OX458333">
    <property type="protein sequence ID" value="CAI8860548.1"/>
    <property type="molecule type" value="Genomic_DNA"/>
</dbReference>
<evidence type="ECO:0000259" key="8">
    <source>
        <dbReference type="SMART" id="SM00062"/>
    </source>
</evidence>
<reference evidence="9 10" key="1">
    <citation type="submission" date="2023-03" db="EMBL/GenBank/DDBJ databases">
        <authorList>
            <person name="Pearce D."/>
        </authorList>
    </citation>
    <scope>NUCLEOTIDE SEQUENCE [LARGE SCALE GENOMIC DNA]</scope>
    <source>
        <strain evidence="9">Msz</strain>
    </source>
</reference>
<dbReference type="Gene3D" id="1.10.530.10">
    <property type="match status" value="1"/>
</dbReference>
<protein>
    <recommendedName>
        <fullName evidence="7">Membrane-bound lytic murein transglycosylase F</fullName>
        <ecNumber evidence="7">4.2.2.n1</ecNumber>
    </recommendedName>
    <alternativeName>
        <fullName evidence="7">Murein lyase F</fullName>
    </alternativeName>
</protein>
<dbReference type="NCBIfam" id="NF008112">
    <property type="entry name" value="PRK10859.1"/>
    <property type="match status" value="1"/>
</dbReference>
<dbReference type="CDD" id="cd13403">
    <property type="entry name" value="MLTF-like"/>
    <property type="match status" value="1"/>
</dbReference>
<comment type="function">
    <text evidence="7">Murein-degrading enzyme that degrades murein glycan strands and insoluble, high-molecular weight murein sacculi, with the concomitant formation of a 1,6-anhydromuramoyl product. Lytic transglycosylases (LTs) play an integral role in the metabolism of the peptidoglycan (PG) sacculus. Their lytic action creates space within the PG sacculus to allow for its expansion as well as for the insertion of various structures such as secretion systems and flagella.</text>
</comment>
<keyword evidence="4 7" id="KW-0998">Cell outer membrane</keyword>
<evidence type="ECO:0000256" key="4">
    <source>
        <dbReference type="ARBA" id="ARBA00023237"/>
    </source>
</evidence>
<evidence type="ECO:0000256" key="7">
    <source>
        <dbReference type="HAMAP-Rule" id="MF_02016"/>
    </source>
</evidence>
<dbReference type="SUPFAM" id="SSF53850">
    <property type="entry name" value="Periplasmic binding protein-like II"/>
    <property type="match status" value="1"/>
</dbReference>
<proteinExistence type="inferred from homology"/>
<comment type="similarity">
    <text evidence="7">In the C-terminal section; belongs to the transglycosylase Slt family.</text>
</comment>
<comment type="similarity">
    <text evidence="7">In the N-terminal section; belongs to the bacterial solute-binding protein 3 family.</text>
</comment>
<keyword evidence="10" id="KW-1185">Reference proteome</keyword>
<dbReference type="InterPro" id="IPR001638">
    <property type="entry name" value="Solute-binding_3/MltF_N"/>
</dbReference>